<keyword evidence="5 7" id="KW-0862">Zinc</keyword>
<sequence>MLNIGAHLTISKGYEKAALEAISIEANTFQFFTRNPRGAKARELDLEDIQRLDRICKAHGFVSLLAHAPYTYNLASPDAETWELAKRLLRDDLDRLQYMESCHYMALHPGSHVKNGIVSGILRIAEGLNDILTGKENTMILLEGMSGKGTEVGSCFEELKAIIDKIEYGDKIGVCLDTCHLYSAGYDIVNSLDQVLEEFDKIVGLSKLKAIHLNDSMVAFGSRKDRHARIGEGTIGLEALVRFIQHPVIRNLPILLETPNEVEGYGEEIRLLREKFEK</sequence>
<comment type="caution">
    <text evidence="9">The sequence shown here is derived from an EMBL/GenBank/DDBJ whole genome shotgun (WGS) entry which is preliminary data.</text>
</comment>
<dbReference type="GO" id="GO:0006284">
    <property type="term" value="P:base-excision repair"/>
    <property type="evidence" value="ECO:0007669"/>
    <property type="project" value="TreeGrafter"/>
</dbReference>
<comment type="catalytic activity">
    <reaction evidence="7">
        <text>Endonucleolytic cleavage to 5'-phosphooligonucleotide end-products.</text>
        <dbReference type="EC" id="3.1.21.2"/>
    </reaction>
</comment>
<keyword evidence="7" id="KW-0540">Nuclease</keyword>
<dbReference type="CDD" id="cd00019">
    <property type="entry name" value="AP2Ec"/>
    <property type="match status" value="1"/>
</dbReference>
<keyword evidence="3 7" id="KW-0227">DNA damage</keyword>
<dbReference type="RefSeq" id="WP_068554023.1">
    <property type="nucleotide sequence ID" value="NZ_LOEE01000003.1"/>
</dbReference>
<dbReference type="PANTHER" id="PTHR21445">
    <property type="entry name" value="ENDONUCLEASE IV ENDODEOXYRIBONUCLEASE IV"/>
    <property type="match status" value="1"/>
</dbReference>
<dbReference type="GO" id="GO:0003677">
    <property type="term" value="F:DNA binding"/>
    <property type="evidence" value="ECO:0007669"/>
    <property type="project" value="InterPro"/>
</dbReference>
<keyword evidence="6 7" id="KW-0234">DNA repair</keyword>
<dbReference type="InterPro" id="IPR001719">
    <property type="entry name" value="AP_endonuc_2"/>
</dbReference>
<evidence type="ECO:0000259" key="8">
    <source>
        <dbReference type="Pfam" id="PF01261"/>
    </source>
</evidence>
<reference evidence="9 10" key="1">
    <citation type="submission" date="2015-12" db="EMBL/GenBank/DDBJ databases">
        <title>Draft genome sequence of the thermoanaerobe Thermotalea metallivorans, an isolate from the runoff channel of the Great Artesian Basin, Australia.</title>
        <authorList>
            <person name="Patel B.K."/>
        </authorList>
    </citation>
    <scope>NUCLEOTIDE SEQUENCE [LARGE SCALE GENOMIC DNA]</scope>
    <source>
        <strain evidence="9 10">B2-1</strain>
    </source>
</reference>
<dbReference type="InterPro" id="IPR036237">
    <property type="entry name" value="Xyl_isomerase-like_sf"/>
</dbReference>
<keyword evidence="4 7" id="KW-0378">Hydrolase</keyword>
<dbReference type="PROSITE" id="PS51432">
    <property type="entry name" value="AP_NUCLEASE_F2_4"/>
    <property type="match status" value="1"/>
</dbReference>
<keyword evidence="10" id="KW-1185">Reference proteome</keyword>
<accession>A0A140LEI2</accession>
<evidence type="ECO:0000256" key="6">
    <source>
        <dbReference type="ARBA" id="ARBA00023204"/>
    </source>
</evidence>
<dbReference type="PROSITE" id="PS00731">
    <property type="entry name" value="AP_NUCLEASE_F2_3"/>
    <property type="match status" value="1"/>
</dbReference>
<dbReference type="STRING" id="520762.AN619_01170"/>
<dbReference type="EC" id="3.1.21.2" evidence="7"/>
<dbReference type="OrthoDB" id="9805666at2"/>
<feature type="binding site" evidence="7">
    <location>
        <position position="180"/>
    </location>
    <ligand>
        <name>Zn(2+)</name>
        <dbReference type="ChEBI" id="CHEBI:29105"/>
        <label>3</label>
    </ligand>
</feature>
<dbReference type="SUPFAM" id="SSF51658">
    <property type="entry name" value="Xylose isomerase-like"/>
    <property type="match status" value="1"/>
</dbReference>
<organism evidence="9 10">
    <name type="scientific">Thermotalea metallivorans</name>
    <dbReference type="NCBI Taxonomy" id="520762"/>
    <lineage>
        <taxon>Bacteria</taxon>
        <taxon>Bacillati</taxon>
        <taxon>Bacillota</taxon>
        <taxon>Clostridia</taxon>
        <taxon>Peptostreptococcales</taxon>
        <taxon>Thermotaleaceae</taxon>
        <taxon>Thermotalea</taxon>
    </lineage>
</organism>
<dbReference type="HAMAP" id="MF_00152">
    <property type="entry name" value="Nfo"/>
    <property type="match status" value="1"/>
</dbReference>
<keyword evidence="7 9" id="KW-0255">Endonuclease</keyword>
<dbReference type="Pfam" id="PF01261">
    <property type="entry name" value="AP_endonuc_2"/>
    <property type="match status" value="1"/>
</dbReference>
<dbReference type="EMBL" id="LOEE01000003">
    <property type="protein sequence ID" value="KXG78957.1"/>
    <property type="molecule type" value="Genomic_DNA"/>
</dbReference>
<dbReference type="GO" id="GO:0008081">
    <property type="term" value="F:phosphoric diester hydrolase activity"/>
    <property type="evidence" value="ECO:0007669"/>
    <property type="project" value="TreeGrafter"/>
</dbReference>
<dbReference type="GO" id="GO:0008270">
    <property type="term" value="F:zinc ion binding"/>
    <property type="evidence" value="ECO:0007669"/>
    <property type="project" value="UniProtKB-UniRule"/>
</dbReference>
<evidence type="ECO:0000256" key="3">
    <source>
        <dbReference type="ARBA" id="ARBA00022763"/>
    </source>
</evidence>
<dbReference type="PATRIC" id="fig|520762.4.peg.134"/>
<dbReference type="PANTHER" id="PTHR21445:SF0">
    <property type="entry name" value="APURINIC-APYRIMIDINIC ENDONUCLEASE"/>
    <property type="match status" value="1"/>
</dbReference>
<evidence type="ECO:0000313" key="9">
    <source>
        <dbReference type="EMBL" id="KXG78957.1"/>
    </source>
</evidence>
<evidence type="ECO:0000256" key="2">
    <source>
        <dbReference type="ARBA" id="ARBA00022723"/>
    </source>
</evidence>
<feature type="binding site" evidence="7">
    <location>
        <position position="108"/>
    </location>
    <ligand>
        <name>Zn(2+)</name>
        <dbReference type="ChEBI" id="CHEBI:29105"/>
        <label>1</label>
    </ligand>
</feature>
<feature type="binding site" evidence="7">
    <location>
        <position position="143"/>
    </location>
    <ligand>
        <name>Zn(2+)</name>
        <dbReference type="ChEBI" id="CHEBI:29105"/>
        <label>2</label>
    </ligand>
</feature>
<comment type="cofactor">
    <cofactor evidence="7">
        <name>Zn(2+)</name>
        <dbReference type="ChEBI" id="CHEBI:29105"/>
    </cofactor>
    <text evidence="7">Binds 3 Zn(2+) ions.</text>
</comment>
<feature type="binding site" evidence="7">
    <location>
        <position position="225"/>
    </location>
    <ligand>
        <name>Zn(2+)</name>
        <dbReference type="ChEBI" id="CHEBI:29105"/>
        <label>3</label>
    </ligand>
</feature>
<dbReference type="InterPro" id="IPR013022">
    <property type="entry name" value="Xyl_isomerase-like_TIM-brl"/>
</dbReference>
<evidence type="ECO:0000256" key="1">
    <source>
        <dbReference type="ARBA" id="ARBA00005340"/>
    </source>
</evidence>
<feature type="domain" description="Xylose isomerase-like TIM barrel" evidence="8">
    <location>
        <begin position="23"/>
        <end position="274"/>
    </location>
</feature>
<gene>
    <name evidence="7 9" type="primary">nfo</name>
    <name evidence="9" type="ORF">AN619_01170</name>
</gene>
<feature type="binding site" evidence="7">
    <location>
        <position position="257"/>
    </location>
    <ligand>
        <name>Zn(2+)</name>
        <dbReference type="ChEBI" id="CHEBI:29105"/>
        <label>2</label>
    </ligand>
</feature>
<feature type="binding site" evidence="7">
    <location>
        <position position="143"/>
    </location>
    <ligand>
        <name>Zn(2+)</name>
        <dbReference type="ChEBI" id="CHEBI:29105"/>
        <label>1</label>
    </ligand>
</feature>
<feature type="binding site" evidence="7">
    <location>
        <position position="67"/>
    </location>
    <ligand>
        <name>Zn(2+)</name>
        <dbReference type="ChEBI" id="CHEBI:29105"/>
        <label>1</label>
    </ligand>
</feature>
<name>A0A140LEI2_9FIRM</name>
<protein>
    <recommendedName>
        <fullName evidence="7">Probable endonuclease 4</fullName>
        <ecNumber evidence="7">3.1.21.2</ecNumber>
    </recommendedName>
    <alternativeName>
        <fullName evidence="7">Endodeoxyribonuclease IV</fullName>
    </alternativeName>
    <alternativeName>
        <fullName evidence="7">Endonuclease IV</fullName>
    </alternativeName>
</protein>
<evidence type="ECO:0000256" key="5">
    <source>
        <dbReference type="ARBA" id="ARBA00022833"/>
    </source>
</evidence>
<dbReference type="FunFam" id="3.20.20.150:FF:000001">
    <property type="entry name" value="Probable endonuclease 4"/>
    <property type="match status" value="1"/>
</dbReference>
<feature type="binding site" evidence="7">
    <location>
        <position position="227"/>
    </location>
    <ligand>
        <name>Zn(2+)</name>
        <dbReference type="ChEBI" id="CHEBI:29105"/>
        <label>3</label>
    </ligand>
</feature>
<dbReference type="Proteomes" id="UP000070456">
    <property type="component" value="Unassembled WGS sequence"/>
</dbReference>
<dbReference type="SMART" id="SM00518">
    <property type="entry name" value="AP2Ec"/>
    <property type="match status" value="1"/>
</dbReference>
<comment type="similarity">
    <text evidence="1 7">Belongs to the AP endonuclease 2 family.</text>
</comment>
<dbReference type="Gene3D" id="3.20.20.150">
    <property type="entry name" value="Divalent-metal-dependent TIM barrel enzymes"/>
    <property type="match status" value="1"/>
</dbReference>
<feature type="binding site" evidence="7">
    <location>
        <position position="212"/>
    </location>
    <ligand>
        <name>Zn(2+)</name>
        <dbReference type="ChEBI" id="CHEBI:29105"/>
        <label>2</label>
    </ligand>
</feature>
<dbReference type="GO" id="GO:0008833">
    <property type="term" value="F:deoxyribonuclease IV (phage-T4-induced) activity"/>
    <property type="evidence" value="ECO:0007669"/>
    <property type="project" value="UniProtKB-UniRule"/>
</dbReference>
<comment type="function">
    <text evidence="7">Endonuclease IV plays a role in DNA repair. It cleaves phosphodiester bonds at apurinic or apyrimidinic (AP) sites, generating a 3'-hydroxyl group and a 5'-terminal sugar phosphate.</text>
</comment>
<keyword evidence="2 7" id="KW-0479">Metal-binding</keyword>
<dbReference type="PROSITE" id="PS00730">
    <property type="entry name" value="AP_NUCLEASE_F2_2"/>
    <property type="match status" value="1"/>
</dbReference>
<evidence type="ECO:0000313" key="10">
    <source>
        <dbReference type="Proteomes" id="UP000070456"/>
    </source>
</evidence>
<proteinExistence type="inferred from homology"/>
<evidence type="ECO:0000256" key="4">
    <source>
        <dbReference type="ARBA" id="ARBA00022801"/>
    </source>
</evidence>
<dbReference type="NCBIfam" id="TIGR00587">
    <property type="entry name" value="nfo"/>
    <property type="match status" value="1"/>
</dbReference>
<evidence type="ECO:0000256" key="7">
    <source>
        <dbReference type="HAMAP-Rule" id="MF_00152"/>
    </source>
</evidence>
<feature type="binding site" evidence="7">
    <location>
        <position position="177"/>
    </location>
    <ligand>
        <name>Zn(2+)</name>
        <dbReference type="ChEBI" id="CHEBI:29105"/>
        <label>2</label>
    </ligand>
</feature>
<dbReference type="AlphaFoldDB" id="A0A140LEI2"/>
<dbReference type="InterPro" id="IPR018246">
    <property type="entry name" value="AP_endonuc_F2_Zn_BS"/>
</dbReference>
<dbReference type="GO" id="GO:0003906">
    <property type="term" value="F:DNA-(apurinic or apyrimidinic site) endonuclease activity"/>
    <property type="evidence" value="ECO:0007669"/>
    <property type="project" value="TreeGrafter"/>
</dbReference>